<comment type="pathway">
    <text evidence="3">Cofactor biosynthesis; coenzyme A biosynthesis; CoA from (R)-pantothenate: step 5/5.</text>
</comment>
<comment type="subcellular location">
    <subcellularLocation>
        <location evidence="3">Cytoplasm</location>
    </subcellularLocation>
</comment>
<dbReference type="CDD" id="cd02022">
    <property type="entry name" value="DPCK"/>
    <property type="match status" value="1"/>
</dbReference>
<dbReference type="InterPro" id="IPR027417">
    <property type="entry name" value="P-loop_NTPase"/>
</dbReference>
<comment type="catalytic activity">
    <reaction evidence="3">
        <text>3'-dephospho-CoA + ATP = ADP + CoA + H(+)</text>
        <dbReference type="Rhea" id="RHEA:18245"/>
        <dbReference type="ChEBI" id="CHEBI:15378"/>
        <dbReference type="ChEBI" id="CHEBI:30616"/>
        <dbReference type="ChEBI" id="CHEBI:57287"/>
        <dbReference type="ChEBI" id="CHEBI:57328"/>
        <dbReference type="ChEBI" id="CHEBI:456216"/>
        <dbReference type="EC" id="2.7.1.24"/>
    </reaction>
</comment>
<dbReference type="GO" id="GO:0005524">
    <property type="term" value="F:ATP binding"/>
    <property type="evidence" value="ECO:0007669"/>
    <property type="project" value="UniProtKB-UniRule"/>
</dbReference>
<comment type="similarity">
    <text evidence="3">Belongs to the CoaE family.</text>
</comment>
<dbReference type="GO" id="GO:0005737">
    <property type="term" value="C:cytoplasm"/>
    <property type="evidence" value="ECO:0007669"/>
    <property type="project" value="UniProtKB-SubCell"/>
</dbReference>
<keyword evidence="3 5" id="KW-0418">Kinase</keyword>
<keyword evidence="3" id="KW-0173">Coenzyme A biosynthesis</keyword>
<dbReference type="AlphaFoldDB" id="A0A2Y9BDF9"/>
<dbReference type="EC" id="2.7.1.24" evidence="3 4"/>
<proteinExistence type="inferred from homology"/>
<dbReference type="RefSeq" id="WP_109729164.1">
    <property type="nucleotide sequence ID" value="NZ_BAAACK010000007.1"/>
</dbReference>
<evidence type="ECO:0000313" key="6">
    <source>
        <dbReference type="Proteomes" id="UP000245845"/>
    </source>
</evidence>
<dbReference type="Gene3D" id="3.40.50.300">
    <property type="entry name" value="P-loop containing nucleotide triphosphate hydrolases"/>
    <property type="match status" value="1"/>
</dbReference>
<evidence type="ECO:0000256" key="3">
    <source>
        <dbReference type="HAMAP-Rule" id="MF_00376"/>
    </source>
</evidence>
<evidence type="ECO:0000256" key="4">
    <source>
        <dbReference type="NCBIfam" id="TIGR00152"/>
    </source>
</evidence>
<evidence type="ECO:0000313" key="5">
    <source>
        <dbReference type="EMBL" id="PWJ31765.1"/>
    </source>
</evidence>
<evidence type="ECO:0000256" key="2">
    <source>
        <dbReference type="ARBA" id="ARBA00022840"/>
    </source>
</evidence>
<feature type="binding site" evidence="3">
    <location>
        <begin position="11"/>
        <end position="16"/>
    </location>
    <ligand>
        <name>ATP</name>
        <dbReference type="ChEBI" id="CHEBI:30616"/>
    </ligand>
</feature>
<comment type="caution">
    <text evidence="5">The sequence shown here is derived from an EMBL/GenBank/DDBJ whole genome shotgun (WGS) entry which is preliminary data.</text>
</comment>
<keyword evidence="2 3" id="KW-0067">ATP-binding</keyword>
<dbReference type="PROSITE" id="PS51219">
    <property type="entry name" value="DPCK"/>
    <property type="match status" value="1"/>
</dbReference>
<dbReference type="Proteomes" id="UP000245845">
    <property type="component" value="Unassembled WGS sequence"/>
</dbReference>
<dbReference type="OrthoDB" id="9812943at2"/>
<dbReference type="PANTHER" id="PTHR10695:SF46">
    <property type="entry name" value="BIFUNCTIONAL COENZYME A SYNTHASE-RELATED"/>
    <property type="match status" value="1"/>
</dbReference>
<name>A0A2Y9BDF9_9FIRM</name>
<keyword evidence="3" id="KW-0808">Transferase</keyword>
<dbReference type="HAMAP" id="MF_00376">
    <property type="entry name" value="Dephospho_CoA_kinase"/>
    <property type="match status" value="1"/>
</dbReference>
<comment type="function">
    <text evidence="3">Catalyzes the phosphorylation of the 3'-hydroxyl group of dephosphocoenzyme A to form coenzyme A.</text>
</comment>
<keyword evidence="6" id="KW-1185">Reference proteome</keyword>
<reference evidence="5 6" key="1">
    <citation type="submission" date="2018-05" db="EMBL/GenBank/DDBJ databases">
        <title>The Hungate 1000. A catalogue of reference genomes from the rumen microbiome.</title>
        <authorList>
            <person name="Kelly W."/>
        </authorList>
    </citation>
    <scope>NUCLEOTIDE SEQUENCE [LARGE SCALE GENOMIC DNA]</scope>
    <source>
        <strain evidence="5 6">NLAE-zl-C242</strain>
    </source>
</reference>
<dbReference type="InterPro" id="IPR001977">
    <property type="entry name" value="Depp_CoAkinase"/>
</dbReference>
<gene>
    <name evidence="3" type="primary">coaE</name>
    <name evidence="5" type="ORF">A8806_10151</name>
</gene>
<evidence type="ECO:0000256" key="1">
    <source>
        <dbReference type="ARBA" id="ARBA00022741"/>
    </source>
</evidence>
<organism evidence="5 6">
    <name type="scientific">Faecalicatena orotica</name>
    <dbReference type="NCBI Taxonomy" id="1544"/>
    <lineage>
        <taxon>Bacteria</taxon>
        <taxon>Bacillati</taxon>
        <taxon>Bacillota</taxon>
        <taxon>Clostridia</taxon>
        <taxon>Lachnospirales</taxon>
        <taxon>Lachnospiraceae</taxon>
        <taxon>Faecalicatena</taxon>
    </lineage>
</organism>
<dbReference type="GO" id="GO:0004140">
    <property type="term" value="F:dephospho-CoA kinase activity"/>
    <property type="evidence" value="ECO:0007669"/>
    <property type="project" value="UniProtKB-UniRule"/>
</dbReference>
<dbReference type="EMBL" id="QGDL01000001">
    <property type="protein sequence ID" value="PWJ31765.1"/>
    <property type="molecule type" value="Genomic_DNA"/>
</dbReference>
<dbReference type="NCBIfam" id="TIGR00152">
    <property type="entry name" value="dephospho-CoA kinase"/>
    <property type="match status" value="1"/>
</dbReference>
<dbReference type="PANTHER" id="PTHR10695">
    <property type="entry name" value="DEPHOSPHO-COA KINASE-RELATED"/>
    <property type="match status" value="1"/>
</dbReference>
<keyword evidence="1 3" id="KW-0547">Nucleotide-binding</keyword>
<dbReference type="UniPathway" id="UPA00241">
    <property type="reaction ID" value="UER00356"/>
</dbReference>
<dbReference type="Pfam" id="PF01121">
    <property type="entry name" value="CoaE"/>
    <property type="match status" value="1"/>
</dbReference>
<keyword evidence="3" id="KW-0963">Cytoplasm</keyword>
<accession>A0A2Y9BDF9</accession>
<dbReference type="GO" id="GO:0015937">
    <property type="term" value="P:coenzyme A biosynthetic process"/>
    <property type="evidence" value="ECO:0007669"/>
    <property type="project" value="UniProtKB-UniRule"/>
</dbReference>
<sequence length="193" mass="22291">MKVLGITGGVGSGKSEVLHYLEKEYKAVVCQLDEVAKELQKQGGICYQKIIEAFGTGILGEDRELDRQKLASIIFQDEEKRKILNEIVHPEVKRWVERDMIEKEERKVPLYVIEAALLPEAGYEDICPELWYIYAREDVRRKRLKDSRGYSDEKISRMMAAQSSEDVFRQACRTVIDNSGTFEDTKKQIGERI</sequence>
<protein>
    <recommendedName>
        <fullName evidence="3 4">Dephospho-CoA kinase</fullName>
        <ecNumber evidence="3 4">2.7.1.24</ecNumber>
    </recommendedName>
    <alternativeName>
        <fullName evidence="3">Dephosphocoenzyme A kinase</fullName>
    </alternativeName>
</protein>
<dbReference type="SUPFAM" id="SSF52540">
    <property type="entry name" value="P-loop containing nucleoside triphosphate hydrolases"/>
    <property type="match status" value="1"/>
</dbReference>